<evidence type="ECO:0000313" key="1">
    <source>
        <dbReference type="EMBL" id="GCE06342.1"/>
    </source>
</evidence>
<dbReference type="Proteomes" id="UP000287224">
    <property type="component" value="Unassembled WGS sequence"/>
</dbReference>
<sequence length="86" mass="10111">MFFWVRLWVDIKVAQPTVQAYVQAPSEGHAVVQLMKKHHLHTVDRAWVSRSAKVEPTVRLVQVCVRGKYRSWRQELSFMTQHIPTV</sequence>
<organism evidence="1 2">
    <name type="scientific">Dictyobacter aurantiacus</name>
    <dbReference type="NCBI Taxonomy" id="1936993"/>
    <lineage>
        <taxon>Bacteria</taxon>
        <taxon>Bacillati</taxon>
        <taxon>Chloroflexota</taxon>
        <taxon>Ktedonobacteria</taxon>
        <taxon>Ktedonobacterales</taxon>
        <taxon>Dictyobacteraceae</taxon>
        <taxon>Dictyobacter</taxon>
    </lineage>
</organism>
<dbReference type="AlphaFoldDB" id="A0A401ZHL3"/>
<comment type="caution">
    <text evidence="1">The sequence shown here is derived from an EMBL/GenBank/DDBJ whole genome shotgun (WGS) entry which is preliminary data.</text>
</comment>
<keyword evidence="2" id="KW-1185">Reference proteome</keyword>
<dbReference type="RefSeq" id="WP_126597297.1">
    <property type="nucleotide sequence ID" value="NZ_BIFQ01000001.1"/>
</dbReference>
<gene>
    <name evidence="1" type="ORF">KDAU_36710</name>
</gene>
<protein>
    <submittedName>
        <fullName evidence="1">Uncharacterized protein</fullName>
    </submittedName>
</protein>
<proteinExistence type="predicted"/>
<name>A0A401ZHL3_9CHLR</name>
<evidence type="ECO:0000313" key="2">
    <source>
        <dbReference type="Proteomes" id="UP000287224"/>
    </source>
</evidence>
<accession>A0A401ZHL3</accession>
<dbReference type="EMBL" id="BIFQ01000001">
    <property type="protein sequence ID" value="GCE06342.1"/>
    <property type="molecule type" value="Genomic_DNA"/>
</dbReference>
<reference evidence="2" key="1">
    <citation type="submission" date="2018-12" db="EMBL/GenBank/DDBJ databases">
        <title>Tengunoibacter tsumagoiensis gen. nov., sp. nov., Dictyobacter kobayashii sp. nov., D. alpinus sp. nov., and D. joshuensis sp. nov. and description of Dictyobacteraceae fam. nov. within the order Ktedonobacterales isolated from Tengu-no-mugimeshi.</title>
        <authorList>
            <person name="Wang C.M."/>
            <person name="Zheng Y."/>
            <person name="Sakai Y."/>
            <person name="Toyoda A."/>
            <person name="Minakuchi Y."/>
            <person name="Abe K."/>
            <person name="Yokota A."/>
            <person name="Yabe S."/>
        </authorList>
    </citation>
    <scope>NUCLEOTIDE SEQUENCE [LARGE SCALE GENOMIC DNA]</scope>
    <source>
        <strain evidence="2">S-27</strain>
    </source>
</reference>